<dbReference type="EMBL" id="JAVFWL010000006">
    <property type="protein sequence ID" value="KAK6762865.1"/>
    <property type="molecule type" value="Genomic_DNA"/>
</dbReference>
<dbReference type="PROSITE" id="PS50878">
    <property type="entry name" value="RT_POL"/>
    <property type="match status" value="1"/>
</dbReference>
<comment type="caution">
    <text evidence="2">The sequence shown here is derived from an EMBL/GenBank/DDBJ whole genome shotgun (WGS) entry which is preliminary data.</text>
</comment>
<evidence type="ECO:0000259" key="1">
    <source>
        <dbReference type="PROSITE" id="PS50878"/>
    </source>
</evidence>
<name>A0ABR1EJS8_NECAM</name>
<feature type="domain" description="Reverse transcriptase" evidence="1">
    <location>
        <begin position="1"/>
        <end position="166"/>
    </location>
</feature>
<dbReference type="SUPFAM" id="SSF56672">
    <property type="entry name" value="DNA/RNA polymerases"/>
    <property type="match status" value="1"/>
</dbReference>
<gene>
    <name evidence="2" type="primary">Necator_chrX.g23697</name>
    <name evidence="2" type="ORF">RB195_023533</name>
</gene>
<proteinExistence type="predicted"/>
<evidence type="ECO:0000313" key="2">
    <source>
        <dbReference type="EMBL" id="KAK6762865.1"/>
    </source>
</evidence>
<dbReference type="PANTHER" id="PTHR21301:SF10">
    <property type="entry name" value="REVERSE TRANSCRIPTASE DOMAIN-CONTAINING PROTEIN"/>
    <property type="match status" value="1"/>
</dbReference>
<dbReference type="Pfam" id="PF00078">
    <property type="entry name" value="RVT_1"/>
    <property type="match status" value="1"/>
</dbReference>
<protein>
    <recommendedName>
        <fullName evidence="1">Reverse transcriptase domain-containing protein</fullName>
    </recommendedName>
</protein>
<accession>A0ABR1EJS8</accession>
<dbReference type="PANTHER" id="PTHR21301">
    <property type="entry name" value="REVERSE TRANSCRIPTASE"/>
    <property type="match status" value="1"/>
</dbReference>
<reference evidence="2 3" key="1">
    <citation type="submission" date="2023-08" db="EMBL/GenBank/DDBJ databases">
        <title>A Necator americanus chromosomal reference genome.</title>
        <authorList>
            <person name="Ilik V."/>
            <person name="Petrzelkova K.J."/>
            <person name="Pardy F."/>
            <person name="Fuh T."/>
            <person name="Niatou-Singa F.S."/>
            <person name="Gouil Q."/>
            <person name="Baker L."/>
            <person name="Ritchie M.E."/>
            <person name="Jex A.R."/>
            <person name="Gazzola D."/>
            <person name="Li H."/>
            <person name="Toshio Fujiwara R."/>
            <person name="Zhan B."/>
            <person name="Aroian R.V."/>
            <person name="Pafco B."/>
            <person name="Schwarz E.M."/>
        </authorList>
    </citation>
    <scope>NUCLEOTIDE SEQUENCE [LARGE SCALE GENOMIC DNA]</scope>
    <source>
        <strain evidence="2 3">Aroian</strain>
        <tissue evidence="2">Whole animal</tissue>
    </source>
</reference>
<organism evidence="2 3">
    <name type="scientific">Necator americanus</name>
    <name type="common">Human hookworm</name>
    <dbReference type="NCBI Taxonomy" id="51031"/>
    <lineage>
        <taxon>Eukaryota</taxon>
        <taxon>Metazoa</taxon>
        <taxon>Ecdysozoa</taxon>
        <taxon>Nematoda</taxon>
        <taxon>Chromadorea</taxon>
        <taxon>Rhabditida</taxon>
        <taxon>Rhabditina</taxon>
        <taxon>Rhabditomorpha</taxon>
        <taxon>Strongyloidea</taxon>
        <taxon>Ancylostomatidae</taxon>
        <taxon>Bunostominae</taxon>
        <taxon>Necator</taxon>
    </lineage>
</organism>
<dbReference type="InterPro" id="IPR000477">
    <property type="entry name" value="RT_dom"/>
</dbReference>
<keyword evidence="3" id="KW-1185">Reference proteome</keyword>
<dbReference type="Proteomes" id="UP001303046">
    <property type="component" value="Unassembled WGS sequence"/>
</dbReference>
<dbReference type="InterPro" id="IPR043502">
    <property type="entry name" value="DNA/RNA_pol_sf"/>
</dbReference>
<evidence type="ECO:0000313" key="3">
    <source>
        <dbReference type="Proteomes" id="UP001303046"/>
    </source>
</evidence>
<sequence>MTLINECLNCSIFRWSGQYYRQLRGLAMGQRLAPTLAIVFMAKIEKPIIDRKPLLYYRYIEDCFVVCSTQAELDACFNLLNQQCLHIKFTRERPIDNWWAFLNVHIYLRVSSNSQEKAWSINVAHKGTISNGYPAGNGATRQARHPSRRSNVVDGPGKIPFCLFYISDDMSKAARSCLRKGVLQNDVRVVETPPANIEGQLIRDRACDRLTTTPN</sequence>